<geneLocation type="mitochondrion" evidence="2"/>
<evidence type="ECO:0000313" key="2">
    <source>
        <dbReference type="EMBL" id="KUM46091.1"/>
    </source>
</evidence>
<accession>A0A101LVG7</accession>
<name>A0A101LVG7_PICGL</name>
<keyword evidence="1" id="KW-0732">Signal</keyword>
<feature type="signal peptide" evidence="1">
    <location>
        <begin position="1"/>
        <end position="28"/>
    </location>
</feature>
<gene>
    <name evidence="2" type="ORF">ABT39_MTgene1897</name>
</gene>
<evidence type="ECO:0000256" key="1">
    <source>
        <dbReference type="SAM" id="SignalP"/>
    </source>
</evidence>
<protein>
    <submittedName>
        <fullName evidence="2">Uncharacterized protein</fullName>
    </submittedName>
</protein>
<keyword evidence="2" id="KW-0496">Mitochondrion</keyword>
<dbReference type="EMBL" id="LKAM01000013">
    <property type="protein sequence ID" value="KUM46091.1"/>
    <property type="molecule type" value="Genomic_DNA"/>
</dbReference>
<reference evidence="2" key="1">
    <citation type="journal article" date="2015" name="Genome Biol. Evol.">
        <title>Organellar Genomes of White Spruce (Picea glauca): Assembly and Annotation.</title>
        <authorList>
            <person name="Jackman S.D."/>
            <person name="Warren R.L."/>
            <person name="Gibb E.A."/>
            <person name="Vandervalk B.P."/>
            <person name="Mohamadi H."/>
            <person name="Chu J."/>
            <person name="Raymond A."/>
            <person name="Pleasance S."/>
            <person name="Coope R."/>
            <person name="Wildung M.R."/>
            <person name="Ritland C.E."/>
            <person name="Bousquet J."/>
            <person name="Jones S.J."/>
            <person name="Bohlmann J."/>
            <person name="Birol I."/>
        </authorList>
    </citation>
    <scope>NUCLEOTIDE SEQUENCE [LARGE SCALE GENOMIC DNA]</scope>
    <source>
        <tissue evidence="2">Flushing bud</tissue>
    </source>
</reference>
<feature type="chain" id="PRO_5007100119" evidence="1">
    <location>
        <begin position="29"/>
        <end position="73"/>
    </location>
</feature>
<comment type="caution">
    <text evidence="2">The sequence shown here is derived from an EMBL/GenBank/DDBJ whole genome shotgun (WGS) entry which is preliminary data.</text>
</comment>
<sequence length="73" mass="8233">MLCSFLPSFPSPLPLFIILLSLELHIKGYSISPLYPLRAKGINSRGRLIKQWMKARPSSFGFGCVGYYPSKLE</sequence>
<proteinExistence type="predicted"/>
<organism evidence="2">
    <name type="scientific">Picea glauca</name>
    <name type="common">White spruce</name>
    <name type="synonym">Pinus glauca</name>
    <dbReference type="NCBI Taxonomy" id="3330"/>
    <lineage>
        <taxon>Eukaryota</taxon>
        <taxon>Viridiplantae</taxon>
        <taxon>Streptophyta</taxon>
        <taxon>Embryophyta</taxon>
        <taxon>Tracheophyta</taxon>
        <taxon>Spermatophyta</taxon>
        <taxon>Pinopsida</taxon>
        <taxon>Pinidae</taxon>
        <taxon>Conifers I</taxon>
        <taxon>Pinales</taxon>
        <taxon>Pinaceae</taxon>
        <taxon>Picea</taxon>
    </lineage>
</organism>
<dbReference type="AlphaFoldDB" id="A0A101LVG7"/>